<comment type="similarity">
    <text evidence="2">Belongs to the ATP-dependent AMP-binding enzyme family.</text>
</comment>
<feature type="domain" description="Carrier" evidence="11">
    <location>
        <begin position="1481"/>
        <end position="1556"/>
    </location>
</feature>
<dbReference type="InterPro" id="IPR049900">
    <property type="entry name" value="PKS_mFAS_DH"/>
</dbReference>
<feature type="domain" description="PKS/mFAS DH" evidence="13">
    <location>
        <begin position="670"/>
        <end position="953"/>
    </location>
</feature>
<feature type="domain" description="Ketosynthase family 3 (KS3)" evidence="12">
    <location>
        <begin position="31"/>
        <end position="458"/>
    </location>
</feature>
<dbReference type="SUPFAM" id="SSF51735">
    <property type="entry name" value="NAD(P)-binding Rossmann-fold domains"/>
    <property type="match status" value="2"/>
</dbReference>
<dbReference type="Gene3D" id="1.10.1200.10">
    <property type="entry name" value="ACP-like"/>
    <property type="match status" value="3"/>
</dbReference>
<feature type="compositionally biased region" description="Basic and acidic residues" evidence="10">
    <location>
        <begin position="252"/>
        <end position="264"/>
    </location>
</feature>
<dbReference type="InterPro" id="IPR013968">
    <property type="entry name" value="PKS_KR"/>
</dbReference>
<reference evidence="15" key="1">
    <citation type="journal article" date="2019" name="Int. J. Syst. Evol. Microbiol.">
        <title>The Global Catalogue of Microorganisms (GCM) 10K type strain sequencing project: providing services to taxonomists for standard genome sequencing and annotation.</title>
        <authorList>
            <consortium name="The Broad Institute Genomics Platform"/>
            <consortium name="The Broad Institute Genome Sequencing Center for Infectious Disease"/>
            <person name="Wu L."/>
            <person name="Ma J."/>
        </authorList>
    </citation>
    <scope>NUCLEOTIDE SEQUENCE [LARGE SCALE GENOMIC DNA]</scope>
    <source>
        <strain evidence="15">CCM 8725</strain>
    </source>
</reference>
<organism evidence="14 15">
    <name type="scientific">Paenibacillus rhizoplanae</name>
    <dbReference type="NCBI Taxonomy" id="1917181"/>
    <lineage>
        <taxon>Bacteria</taxon>
        <taxon>Bacillati</taxon>
        <taxon>Bacillota</taxon>
        <taxon>Bacilli</taxon>
        <taxon>Bacillales</taxon>
        <taxon>Paenibacillaceae</taxon>
        <taxon>Paenibacillus</taxon>
    </lineage>
</organism>
<evidence type="ECO:0000259" key="12">
    <source>
        <dbReference type="PROSITE" id="PS52004"/>
    </source>
</evidence>
<dbReference type="InterPro" id="IPR042104">
    <property type="entry name" value="PKS_dehydratase_sf"/>
</dbReference>
<dbReference type="Gene3D" id="1.10.1240.100">
    <property type="match status" value="1"/>
</dbReference>
<dbReference type="Gene3D" id="3.30.559.30">
    <property type="entry name" value="Nonribosomal peptide synthetase, condensation domain"/>
    <property type="match status" value="2"/>
</dbReference>
<dbReference type="InterPro" id="IPR020807">
    <property type="entry name" value="PKS_DH"/>
</dbReference>
<dbReference type="InterPro" id="IPR000873">
    <property type="entry name" value="AMP-dep_synth/lig_dom"/>
</dbReference>
<dbReference type="InterPro" id="IPR016039">
    <property type="entry name" value="Thiolase-like"/>
</dbReference>
<evidence type="ECO:0000256" key="1">
    <source>
        <dbReference type="ARBA" id="ARBA00001957"/>
    </source>
</evidence>
<feature type="active site" description="Proton acceptor; for dehydratase activity" evidence="9">
    <location>
        <position position="701"/>
    </location>
</feature>
<dbReference type="InterPro" id="IPR049552">
    <property type="entry name" value="PKS_DH_N"/>
</dbReference>
<evidence type="ECO:0000256" key="4">
    <source>
        <dbReference type="ARBA" id="ARBA00022553"/>
    </source>
</evidence>
<dbReference type="SUPFAM" id="SSF52777">
    <property type="entry name" value="CoA-dependent acyltransferases"/>
    <property type="match status" value="5"/>
</dbReference>
<dbReference type="NCBIfam" id="TIGR01733">
    <property type="entry name" value="AA-adenyl-dom"/>
    <property type="match status" value="2"/>
</dbReference>
<dbReference type="SMART" id="SM00825">
    <property type="entry name" value="PKS_KS"/>
    <property type="match status" value="1"/>
</dbReference>
<keyword evidence="4" id="KW-0597">Phosphoprotein</keyword>
<dbReference type="InterPro" id="IPR020806">
    <property type="entry name" value="PKS_PP-bd"/>
</dbReference>
<evidence type="ECO:0000256" key="7">
    <source>
        <dbReference type="ARBA" id="ARBA00023194"/>
    </source>
</evidence>
<dbReference type="Pfam" id="PF00501">
    <property type="entry name" value="AMP-binding"/>
    <property type="match status" value="2"/>
</dbReference>
<dbReference type="Pfam" id="PF00550">
    <property type="entry name" value="PP-binding"/>
    <property type="match status" value="3"/>
</dbReference>
<dbReference type="SMART" id="SM00826">
    <property type="entry name" value="PKS_DH"/>
    <property type="match status" value="1"/>
</dbReference>
<dbReference type="RefSeq" id="WP_209993118.1">
    <property type="nucleotide sequence ID" value="NZ_JBHUKY010000025.1"/>
</dbReference>
<dbReference type="EMBL" id="JBHUKY010000025">
    <property type="protein sequence ID" value="MFD2411327.1"/>
    <property type="molecule type" value="Genomic_DNA"/>
</dbReference>
<protein>
    <submittedName>
        <fullName evidence="14">Non-ribosomal peptide synthetase</fullName>
    </submittedName>
</protein>
<dbReference type="Pfam" id="PF13193">
    <property type="entry name" value="AMP-binding_C"/>
    <property type="match status" value="2"/>
</dbReference>
<comment type="caution">
    <text evidence="14">The sequence shown here is derived from an EMBL/GenBank/DDBJ whole genome shotgun (WGS) entry which is preliminary data.</text>
</comment>
<dbReference type="Gene3D" id="3.40.47.10">
    <property type="match status" value="1"/>
</dbReference>
<dbReference type="PROSITE" id="PS52004">
    <property type="entry name" value="KS3_2"/>
    <property type="match status" value="1"/>
</dbReference>
<dbReference type="Gene3D" id="3.10.129.110">
    <property type="entry name" value="Polyketide synthase dehydratase"/>
    <property type="match status" value="1"/>
</dbReference>
<keyword evidence="5" id="KW-0808">Transferase</keyword>
<feature type="region of interest" description="Disordered" evidence="10">
    <location>
        <begin position="243"/>
        <end position="266"/>
    </location>
</feature>
<keyword evidence="8" id="KW-0511">Multifunctional enzyme</keyword>
<dbReference type="InterPro" id="IPR009081">
    <property type="entry name" value="PP-bd_ACP"/>
</dbReference>
<evidence type="ECO:0000256" key="8">
    <source>
        <dbReference type="ARBA" id="ARBA00023268"/>
    </source>
</evidence>
<dbReference type="InterPro" id="IPR001242">
    <property type="entry name" value="Condensation_dom"/>
</dbReference>
<dbReference type="InterPro" id="IPR045851">
    <property type="entry name" value="AMP-bd_C_sf"/>
</dbReference>
<dbReference type="Gene3D" id="2.30.38.10">
    <property type="entry name" value="Luciferase, Domain 3"/>
    <property type="match status" value="1"/>
</dbReference>
<feature type="region of interest" description="C-terminal hotdog fold" evidence="9">
    <location>
        <begin position="811"/>
        <end position="953"/>
    </location>
</feature>
<evidence type="ECO:0000313" key="15">
    <source>
        <dbReference type="Proteomes" id="UP001597448"/>
    </source>
</evidence>
<dbReference type="Gene3D" id="3.40.50.720">
    <property type="entry name" value="NAD(P)-binding Rossmann-like Domain"/>
    <property type="match status" value="1"/>
</dbReference>
<dbReference type="InterPro" id="IPR014031">
    <property type="entry name" value="Ketoacyl_synth_C"/>
</dbReference>
<dbReference type="InterPro" id="IPR020845">
    <property type="entry name" value="AMP-binding_CS"/>
</dbReference>
<evidence type="ECO:0000256" key="2">
    <source>
        <dbReference type="ARBA" id="ARBA00006432"/>
    </source>
</evidence>
<dbReference type="Pfam" id="PF00109">
    <property type="entry name" value="ketoacyl-synt"/>
    <property type="match status" value="1"/>
</dbReference>
<evidence type="ECO:0000256" key="10">
    <source>
        <dbReference type="SAM" id="MobiDB-lite"/>
    </source>
</evidence>
<dbReference type="Pfam" id="PF02801">
    <property type="entry name" value="Ketoacyl-synt_C"/>
    <property type="match status" value="1"/>
</dbReference>
<dbReference type="Proteomes" id="UP001597448">
    <property type="component" value="Unassembled WGS sequence"/>
</dbReference>
<evidence type="ECO:0000256" key="6">
    <source>
        <dbReference type="ARBA" id="ARBA00022737"/>
    </source>
</evidence>
<evidence type="ECO:0000313" key="14">
    <source>
        <dbReference type="EMBL" id="MFD2411327.1"/>
    </source>
</evidence>
<dbReference type="PROSITE" id="PS50075">
    <property type="entry name" value="CARRIER"/>
    <property type="match status" value="3"/>
</dbReference>
<dbReference type="PROSITE" id="PS00606">
    <property type="entry name" value="KS3_1"/>
    <property type="match status" value="1"/>
</dbReference>
<dbReference type="PROSITE" id="PS00455">
    <property type="entry name" value="AMP_BINDING"/>
    <property type="match status" value="2"/>
</dbReference>
<dbReference type="CDD" id="cd05930">
    <property type="entry name" value="A_NRPS"/>
    <property type="match status" value="2"/>
</dbReference>
<proteinExistence type="inferred from homology"/>
<dbReference type="Gene3D" id="3.30.300.30">
    <property type="match status" value="2"/>
</dbReference>
<feature type="domain" description="Carrier" evidence="11">
    <location>
        <begin position="3512"/>
        <end position="3587"/>
    </location>
</feature>
<evidence type="ECO:0000256" key="3">
    <source>
        <dbReference type="ARBA" id="ARBA00022450"/>
    </source>
</evidence>
<evidence type="ECO:0000259" key="13">
    <source>
        <dbReference type="PROSITE" id="PS52019"/>
    </source>
</evidence>
<dbReference type="InterPro" id="IPR042099">
    <property type="entry name" value="ANL_N_sf"/>
</dbReference>
<dbReference type="PANTHER" id="PTHR45527">
    <property type="entry name" value="NONRIBOSOMAL PEPTIDE SYNTHETASE"/>
    <property type="match status" value="1"/>
</dbReference>
<name>A0ABW5FBF1_9BACL</name>
<feature type="active site" description="Proton donor; for dehydratase activity" evidence="9">
    <location>
        <position position="872"/>
    </location>
</feature>
<dbReference type="SMART" id="SM00822">
    <property type="entry name" value="PKS_KR"/>
    <property type="match status" value="1"/>
</dbReference>
<dbReference type="PANTHER" id="PTHR45527:SF1">
    <property type="entry name" value="FATTY ACID SYNTHASE"/>
    <property type="match status" value="1"/>
</dbReference>
<dbReference type="InterPro" id="IPR018201">
    <property type="entry name" value="Ketoacyl_synth_AS"/>
</dbReference>
<dbReference type="SUPFAM" id="SSF53901">
    <property type="entry name" value="Thiolase-like"/>
    <property type="match status" value="1"/>
</dbReference>
<dbReference type="CDD" id="cd08953">
    <property type="entry name" value="KR_2_SDR_x"/>
    <property type="match status" value="1"/>
</dbReference>
<dbReference type="SUPFAM" id="SSF47336">
    <property type="entry name" value="ACP-like"/>
    <property type="match status" value="3"/>
</dbReference>
<evidence type="ECO:0000259" key="11">
    <source>
        <dbReference type="PROSITE" id="PS50075"/>
    </source>
</evidence>
<evidence type="ECO:0000256" key="9">
    <source>
        <dbReference type="PROSITE-ProRule" id="PRU01363"/>
    </source>
</evidence>
<dbReference type="InterPro" id="IPR010071">
    <property type="entry name" value="AA_adenyl_dom"/>
</dbReference>
<dbReference type="Pfam" id="PF08659">
    <property type="entry name" value="KR"/>
    <property type="match status" value="1"/>
</dbReference>
<dbReference type="Pfam" id="PF21089">
    <property type="entry name" value="PKS_DH_N"/>
    <property type="match status" value="1"/>
</dbReference>
<dbReference type="Pfam" id="PF00668">
    <property type="entry name" value="Condensation"/>
    <property type="match status" value="3"/>
</dbReference>
<sequence>MSNLQLNLADLKLSESDFAGSGPNRPQQLRDEDIAVIGIACKIAGSGDAGQFWESLREGKDAIRPFPASRKKNLQELYRAGYLDDTTTMFDGGYLDEVDVFDYSFFHLSPKEANLMDPNQRMFLQTAWTAIEDAGYGGGRLAGSSTGVYVGFGSDMGEEYKRLIAELSPASLNASIPGNIHSMIASRIAYLLDLKGPSMLVDTACSSSLVAVHLACRALRQGECDFALAGGIKLSLLPVKQGSGGGLGVGSSDDRTRTFDEHSDGTGGGEGVVAILLKPLKQAVRDRDHIYALVKGSAVNNDGTSAGITSPNSLAQEDVLARAWADAGIHPERLEYIEAHGTGTKLGDPVEIEGLRNAFGRYTSRKQFCGIGSLKTNVGHLDHCAGIAGFLKAVLSLKHSELPASLHFTAPNARISFPDSPVYVNERLRVWESGGGPRLCGVSSFGLSGTNCHVVLEEAPHAADTVLNAAEPDDTGELALFSLSARSEAALSAYLGAYQSYLHEENRYTLRDLCYTANTGRGHYACRAAVLCSSREELGQKLAQLQESLHSGGMPTGEIAPGVFYGCHRMISSRKEKEAGDLTVDEQRELSRKSEAVLLQQMEYEQKLMQASRLYVAGADIAWERLHENEACFRVPAPVYPFERHHCWVVPAEAAAAGKNVKSAQAASLHPLLDQCLAETENQAIFVTSFSVERHWVLSEHVVAGRSIVPGTAYLEMVQAALQACGHSGEALELRDILFVSPLIVEPDEIREVQTVLRWEEEEVEFAVLSRGEPAGLEEERGWVRHAQGKASFGPDGGRTVDLAKLRSQCQVQEIAVAENTEDTAGAFDFGPRWNSLRKIEAGEDRVLAELSLSHPFHADLEQYRLHPALLDAAVGVTSQSLGTGLFLPLTYRRLRIYDSLPEHFYSYAVKKQEAKENGELLTVDVLILDDQGRVLLEIEDYTVKRVRAGEVQAGLSAEERLYHRIAWISVEGSSGAAKPSSPAQLWPQEQAIIMFTDNSPLAQSMARSLRGENRRVIEVKRGRRFARLDSDTYICGGSKGEFARLFEEEECMHSGLLLYLWGADPCVSDESLLLTFLHLAQAVTGKLNSSLVVVARSAYEVTGTEMLIMPEHAALYGLAKVIGQEDAGLNCRCIDVDEMTEPEEVLAAMAMVDRPYLLALRDGKGYAEELQWADPGESVDTELIVRDGGVYVITGGTGGLALEVGKWLASRTGVHLAFIAQTALPPKEAWATAAAADTAPRAFRSIKAFLAMEANGAVVDYIQADISDEESMNRIFTNLRYQGGGIHGVIHAAGKAGAGVFALKEDEGFCKLLLPKIQGTRILDKLTEQDNLDFLMLFSSVSSVFGGPGQSDYTAANAFMDAYAELRNRSGKKTIAIEWASWSETGMAVDYNLDLSSTWFKGLRTGEALDALEEILKHPAPRMMVGRLNYALAARLEAAMPTGLSAEIRSALGRYRYRRSGQKTGIMQRRSFSIRGRESGTYSDSERTIAGIWAEVLGHEQVNLYDNFYDLGGDSLLAGKIIAMMNNTLDKKTEISDLFRYLTVEELAEYVDEGAADWSRPITGAGLPQTWRPAQEAVLGPAGVREYYPATSAQRQFFLIRQMAGESTLNNLCSVMILSGPLQVERLENALQRVIQRQSSLRTSFELQGEELVQKVTNEVEFELGFADADNREYKDYISEFVRPFDLGVAPLFRARLVKISAERHLFMLDVDHIIADGASIGILLSDIIQLYSGQDLPGLPVQYTDYAFWLNERLQGAELNRQEQYWLNQFRTEWPVLELPTDSPRPTEMNFAGDVYNLELGEEVTAKIKNAASRSGVTLFMLLFAAYAVLLSKYANKEELVIGTPSAGREQKETERLIGLFINTLALRSTPSCDKRFEDYLQEVKTLALEAYEHADYPHGMLLQQLHLERDSSRNLLFDVQFISQNFTGEALSADQLQFEPLEAKVEAVHVDLTLIWFERAGRLCFRFEYATQLFTESTIARLGSYFEHLLGEIISDPSRPIGQISLVSGKQQEQLITEYSGAPIPVPQHLLIHQLFEQQAAAVPGNIAVICGGRSFTYKELNERANHLACALGKFGLSPDDRVGLLVERTVDRIASMLAVMKAGAAYVPMEPGYPQERLAFIIQDSGMSLLMASSNLSGIVAYKGPVIDITDETLYTGEASQPGCHTAPHNLAYILYTSGSTGKPKGVMVEHRNVVHYISSFRHEFSLSGSDVILQQASYAFDVSVEEIFPVLAAGGRIVIVQQEELLDILRLQTLIREHRVTLLSTSPFVLNELNQLPTLESVRVFISGGDVLKGDYVSSLVRYAQVYNTYGPTEATVCAAYYRVEAVQSRSLPIGRPIANTAVYIMNASLELQPPGVPGEICIAGRGVARGYLNQPALTNRQFLPHPWIPGERLYKSGDLGRYLPGGNLQFLGRMDQQLKVRGYRIEPGEIEAALQQHPAITDSIVTGYSGPSGTLELAAYYVSDREIPAPEWKAFLKTVLPEYMLPGVYIRMPALPLTENGKVNRRELPLPDSRSPASLHPVEPSTPTEHRLVQLWSETLQKEGIGTSDDFFLLGGQSLLAMKLLHLINKEWQVEMGLRDFFRASTVKGQAAWIENTGGLAGTEASDHLNGVVTPFNLREGPPLRVKIIKTGAGQHVLYMDLHHIITDGLSQNIIMSEFAELYAGKELPELPLQYKDYANWQRSLTGGELYREQEQFWLSQFEEPIPELRLPLDSPRPLRRKGEGRAVSLRIGFDTASRLKHFAIGQDTTVFMVLFAVYNILLGNISRQEDIVVGVPVSGRSHASLNPIVGMFVNTLAIRNRPKSGMIATDFVREVKEHFLLAYTHQDYPFEELVSKLNVSGEADRNPLFDTMFSFANESMAAAIELPGVSIAPCETEYTGAQFDLTVAATMMKEDLELLFQYDTELFKAETVQSLSQDFLAVLEAVLYKPTLTIGEILMDKGQVNEIAVAAEAGTSVKARVEPPCTADSTRISPSADEHEPAAVMEWDWNKPELPLDKPVHLLFEEQAEATPENVALIYAGQSMTYEELNRKSNLVAHTLLELGIGREQIVAIVMKRSFEVMIGMLGILKAGAAFLPIHHEDPAERIQLLLADTGAELVLTHRSCRGDWMNERIRVLEIDILCEQDQDCANPGLQIAPVDLAYMITTSGSTGKPKGVLIEHGAFTSRVVWVWKHLALSRTDTLLSKGSYTFDASLLELFGGFVCGGKLVLLEAGYEKDARHIIEAIEEHKVTATFFLPTAMSMFLAGLSPGTSGRVASLHSVMVGGEPLMQEQAREFFAKVPGASLINLYGPTESCIFATAFRCSPYELDKRIPIGYPVGSTQAYILDDALRIVPDGQTGELCLSGPELARGYWNREELNAEKFIASPFAEGERLYRTGDLAQRLPGGAILCLGRTDNMVKIKGYRIEPGEIEDYLLQHPAVGQAAVIDCTDDQGYKYLAAYLLTQGNCTVKALRTFLKRYLPEYMVPAKFFSLEHVPFTSGGKLDRKAIRSMGTELPSGQIFVAPSGAIQLELASLWTELFRGVSIGAEDHFFELGGDSLMAYRLSFQIQQRFEIEIRLQDFFRFPILRGMAEYLADRMNSAELPVQGLAALQSNAFSAPIPKAPVNVYYPASSAQIRLFILHELNREDLSYNLPGALLLGGSPDWNKVERTLNRLIRRHESLRTSFQVIEGVIVQNIHDSPALSIEYLETGETDIRNILAGNARLHKTDKTGKSHALSSVKIQKSERRRRGD</sequence>
<dbReference type="InterPro" id="IPR025110">
    <property type="entry name" value="AMP-bd_C"/>
</dbReference>
<keyword evidence="7" id="KW-0045">Antibiotic biosynthesis</keyword>
<dbReference type="NCBIfam" id="NF003417">
    <property type="entry name" value="PRK04813.1"/>
    <property type="match status" value="2"/>
</dbReference>
<dbReference type="Gene3D" id="3.40.50.12780">
    <property type="entry name" value="N-terminal domain of ligase-like"/>
    <property type="match status" value="1"/>
</dbReference>
<comment type="cofactor">
    <cofactor evidence="1">
        <name>pantetheine 4'-phosphate</name>
        <dbReference type="ChEBI" id="CHEBI:47942"/>
    </cofactor>
</comment>
<dbReference type="Pfam" id="PF22621">
    <property type="entry name" value="CurL-like_PKS_C"/>
    <property type="match status" value="1"/>
</dbReference>
<feature type="region of interest" description="Disordered" evidence="10">
    <location>
        <begin position="2511"/>
        <end position="2531"/>
    </location>
</feature>
<dbReference type="InterPro" id="IPR036291">
    <property type="entry name" value="NAD(P)-bd_dom_sf"/>
</dbReference>
<feature type="region of interest" description="Disordered" evidence="10">
    <location>
        <begin position="3718"/>
        <end position="3741"/>
    </location>
</feature>
<accession>A0ABW5FBF1</accession>
<dbReference type="SMART" id="SM00823">
    <property type="entry name" value="PKS_PP"/>
    <property type="match status" value="2"/>
</dbReference>
<dbReference type="Pfam" id="PF14765">
    <property type="entry name" value="PS-DH"/>
    <property type="match status" value="1"/>
</dbReference>
<keyword evidence="15" id="KW-1185">Reference proteome</keyword>
<feature type="domain" description="Carrier" evidence="11">
    <location>
        <begin position="2529"/>
        <end position="2604"/>
    </location>
</feature>
<dbReference type="Gene3D" id="3.40.50.980">
    <property type="match status" value="2"/>
</dbReference>
<dbReference type="PROSITE" id="PS52019">
    <property type="entry name" value="PKS_MFAS_DH"/>
    <property type="match status" value="1"/>
</dbReference>
<dbReference type="InterPro" id="IPR020841">
    <property type="entry name" value="PKS_Beta-ketoAc_synthase_dom"/>
</dbReference>
<evidence type="ECO:0000256" key="5">
    <source>
        <dbReference type="ARBA" id="ARBA00022679"/>
    </source>
</evidence>
<dbReference type="InterPro" id="IPR014030">
    <property type="entry name" value="Ketoacyl_synth_N"/>
</dbReference>
<dbReference type="InterPro" id="IPR023213">
    <property type="entry name" value="CAT-like_dom_sf"/>
</dbReference>
<keyword evidence="6" id="KW-0677">Repeat</keyword>
<dbReference type="InterPro" id="IPR036736">
    <property type="entry name" value="ACP-like_sf"/>
</dbReference>
<dbReference type="CDD" id="cd19531">
    <property type="entry name" value="LCL_NRPS-like"/>
    <property type="match status" value="2"/>
</dbReference>
<feature type="region of interest" description="N-terminal hotdog fold" evidence="9">
    <location>
        <begin position="670"/>
        <end position="798"/>
    </location>
</feature>
<dbReference type="InterPro" id="IPR057326">
    <property type="entry name" value="KR_dom"/>
</dbReference>
<dbReference type="CDD" id="cd00833">
    <property type="entry name" value="PKS"/>
    <property type="match status" value="1"/>
</dbReference>
<dbReference type="SUPFAM" id="SSF56801">
    <property type="entry name" value="Acetyl-CoA synthetase-like"/>
    <property type="match status" value="2"/>
</dbReference>
<keyword evidence="3" id="KW-0596">Phosphopantetheine</keyword>
<dbReference type="Gene3D" id="3.30.559.10">
    <property type="entry name" value="Chloramphenicol acetyltransferase-like domain"/>
    <property type="match status" value="3"/>
</dbReference>
<gene>
    <name evidence="14" type="ORF">ACFSX3_15655</name>
</gene>
<dbReference type="InterPro" id="IPR049551">
    <property type="entry name" value="PKS_DH_C"/>
</dbReference>